<sequence>MTKFKRIINGECHFQMIELFDDVEKAANNSNRGEFVEVKIDNLKYDFTTVAKEHDGRHQNASAEAKGSSSEETREVSGSKKKSK</sequence>
<protein>
    <submittedName>
        <fullName evidence="2">Uncharacterized protein</fullName>
    </submittedName>
</protein>
<accession>A0A0F7L322</accession>
<name>A0A0F7L322_9VIRU</name>
<evidence type="ECO:0000313" key="2">
    <source>
        <dbReference type="EMBL" id="AKH46325.1"/>
    </source>
</evidence>
<reference evidence="2" key="1">
    <citation type="journal article" date="2015" name="Front. Microbiol.">
        <title>Combining genomic sequencing methods to explore viral diversity and reveal potential virus-host interactions.</title>
        <authorList>
            <person name="Chow C.E."/>
            <person name="Winget D.M."/>
            <person name="White R.A.III."/>
            <person name="Hallam S.J."/>
            <person name="Suttle C.A."/>
        </authorList>
    </citation>
    <scope>NUCLEOTIDE SEQUENCE</scope>
    <source>
        <strain evidence="2">Anoxic3_6</strain>
    </source>
</reference>
<feature type="compositionally biased region" description="Basic and acidic residues" evidence="1">
    <location>
        <begin position="69"/>
        <end position="78"/>
    </location>
</feature>
<organism evidence="2">
    <name type="scientific">uncultured marine virus</name>
    <dbReference type="NCBI Taxonomy" id="186617"/>
    <lineage>
        <taxon>Viruses</taxon>
        <taxon>environmental samples</taxon>
    </lineage>
</organism>
<feature type="region of interest" description="Disordered" evidence="1">
    <location>
        <begin position="51"/>
        <end position="84"/>
    </location>
</feature>
<proteinExistence type="predicted"/>
<reference evidence="2" key="2">
    <citation type="submission" date="2015-03" db="EMBL/GenBank/DDBJ databases">
        <authorList>
            <person name="Chow C.-E.T."/>
            <person name="Winget D.M."/>
            <person name="White R.A.III."/>
            <person name="Hallam S.J."/>
            <person name="Suttle C.A."/>
        </authorList>
    </citation>
    <scope>NUCLEOTIDE SEQUENCE</scope>
    <source>
        <strain evidence="2">Anoxic3_6</strain>
    </source>
</reference>
<evidence type="ECO:0000256" key="1">
    <source>
        <dbReference type="SAM" id="MobiDB-lite"/>
    </source>
</evidence>
<dbReference type="EMBL" id="KR029581">
    <property type="protein sequence ID" value="AKH46325.1"/>
    <property type="molecule type" value="Genomic_DNA"/>
</dbReference>